<dbReference type="InterPro" id="IPR036028">
    <property type="entry name" value="SH3-like_dom_sf"/>
</dbReference>
<proteinExistence type="predicted"/>
<dbReference type="SUPFAM" id="SSF50044">
    <property type="entry name" value="SH3-domain"/>
    <property type="match status" value="2"/>
</dbReference>
<feature type="compositionally biased region" description="Basic and acidic residues" evidence="3">
    <location>
        <begin position="85"/>
        <end position="103"/>
    </location>
</feature>
<dbReference type="GO" id="GO:0035091">
    <property type="term" value="F:phosphatidylinositol binding"/>
    <property type="evidence" value="ECO:0007669"/>
    <property type="project" value="InterPro"/>
</dbReference>
<evidence type="ECO:0000259" key="5">
    <source>
        <dbReference type="PROSITE" id="PS50195"/>
    </source>
</evidence>
<dbReference type="PANTHER" id="PTHR15706">
    <property type="entry name" value="SH3 MULTIPLE DOMAIN"/>
    <property type="match status" value="1"/>
</dbReference>
<dbReference type="Proteomes" id="UP000437017">
    <property type="component" value="Unassembled WGS sequence"/>
</dbReference>
<organism evidence="6 7">
    <name type="scientific">Balaenoptera physalus</name>
    <name type="common">Fin whale</name>
    <name type="synonym">Balaena physalus</name>
    <dbReference type="NCBI Taxonomy" id="9770"/>
    <lineage>
        <taxon>Eukaryota</taxon>
        <taxon>Metazoa</taxon>
        <taxon>Chordata</taxon>
        <taxon>Craniata</taxon>
        <taxon>Vertebrata</taxon>
        <taxon>Euteleostomi</taxon>
        <taxon>Mammalia</taxon>
        <taxon>Eutheria</taxon>
        <taxon>Laurasiatheria</taxon>
        <taxon>Artiodactyla</taxon>
        <taxon>Whippomorpha</taxon>
        <taxon>Cetacea</taxon>
        <taxon>Mysticeti</taxon>
        <taxon>Balaenopteridae</taxon>
        <taxon>Balaenoptera</taxon>
    </lineage>
</organism>
<dbReference type="PANTHER" id="PTHR15706:SF10">
    <property type="entry name" value="NADPH OXIDASE ORGANIZER 1"/>
    <property type="match status" value="1"/>
</dbReference>
<evidence type="ECO:0000313" key="7">
    <source>
        <dbReference type="Proteomes" id="UP000437017"/>
    </source>
</evidence>
<dbReference type="InterPro" id="IPR001683">
    <property type="entry name" value="PX_dom"/>
</dbReference>
<dbReference type="OrthoDB" id="10255964at2759"/>
<feature type="non-terminal residue" evidence="6">
    <location>
        <position position="1"/>
    </location>
</feature>
<feature type="domain" description="PX" evidence="5">
    <location>
        <begin position="1"/>
        <end position="191"/>
    </location>
</feature>
<dbReference type="GO" id="GO:0005737">
    <property type="term" value="C:cytoplasm"/>
    <property type="evidence" value="ECO:0007669"/>
    <property type="project" value="TreeGrafter"/>
</dbReference>
<name>A0A6A1Q5T2_BALPH</name>
<reference evidence="6 7" key="1">
    <citation type="journal article" date="2019" name="PLoS ONE">
        <title>Genomic analyses reveal an absence of contemporary introgressive admixture between fin whales and blue whales, despite known hybrids.</title>
        <authorList>
            <person name="Westbury M.V."/>
            <person name="Petersen B."/>
            <person name="Lorenzen E.D."/>
        </authorList>
    </citation>
    <scope>NUCLEOTIDE SEQUENCE [LARGE SCALE GENOMIC DNA]</scope>
    <source>
        <strain evidence="6">FinWhale-01</strain>
    </source>
</reference>
<dbReference type="GO" id="GO:0042554">
    <property type="term" value="P:superoxide anion generation"/>
    <property type="evidence" value="ECO:0007669"/>
    <property type="project" value="TreeGrafter"/>
</dbReference>
<feature type="region of interest" description="Disordered" evidence="3">
    <location>
        <begin position="52"/>
        <end position="103"/>
    </location>
</feature>
<feature type="region of interest" description="Disordered" evidence="3">
    <location>
        <begin position="430"/>
        <end position="451"/>
    </location>
</feature>
<feature type="domain" description="SH3" evidence="4">
    <location>
        <begin position="353"/>
        <end position="412"/>
    </location>
</feature>
<evidence type="ECO:0000313" key="6">
    <source>
        <dbReference type="EMBL" id="KAB0401481.1"/>
    </source>
</evidence>
<dbReference type="InterPro" id="IPR036871">
    <property type="entry name" value="PX_dom_sf"/>
</dbReference>
<dbReference type="FunFam" id="2.30.30.40:FF:000219">
    <property type="entry name" value="NADPH oxidase organizer 1"/>
    <property type="match status" value="1"/>
</dbReference>
<evidence type="ECO:0000259" key="4">
    <source>
        <dbReference type="PROSITE" id="PS50002"/>
    </source>
</evidence>
<evidence type="ECO:0008006" key="8">
    <source>
        <dbReference type="Google" id="ProtNLM"/>
    </source>
</evidence>
<evidence type="ECO:0000256" key="3">
    <source>
        <dbReference type="SAM" id="MobiDB-lite"/>
    </source>
</evidence>
<dbReference type="InterPro" id="IPR051228">
    <property type="entry name" value="NADPH_Oxidase/PX-Domain"/>
</dbReference>
<feature type="domain" description="SH3" evidence="4">
    <location>
        <begin position="279"/>
        <end position="341"/>
    </location>
</feature>
<dbReference type="Gene3D" id="3.30.1520.10">
    <property type="entry name" value="Phox-like domain"/>
    <property type="match status" value="1"/>
</dbReference>
<dbReference type="SUPFAM" id="SSF64268">
    <property type="entry name" value="PX domain"/>
    <property type="match status" value="1"/>
</dbReference>
<dbReference type="SMART" id="SM00326">
    <property type="entry name" value="SH3"/>
    <property type="match status" value="2"/>
</dbReference>
<dbReference type="CDD" id="cd12024">
    <property type="entry name" value="SH3_NoxO1_2"/>
    <property type="match status" value="1"/>
</dbReference>
<keyword evidence="1 2" id="KW-0728">SH3 domain</keyword>
<comment type="caution">
    <text evidence="6">The sequence shown here is derived from an EMBL/GenBank/DDBJ whole genome shotgun (WGS) entry which is preliminary data.</text>
</comment>
<evidence type="ECO:0000256" key="2">
    <source>
        <dbReference type="PROSITE-ProRule" id="PRU00192"/>
    </source>
</evidence>
<dbReference type="InterPro" id="IPR035758">
    <property type="entry name" value="NoxO1_SH3_2"/>
</dbReference>
<dbReference type="AlphaFoldDB" id="A0A6A1Q5T2"/>
<feature type="compositionally biased region" description="Polar residues" evidence="3">
    <location>
        <begin position="435"/>
        <end position="448"/>
    </location>
</feature>
<keyword evidence="7" id="KW-1185">Reference proteome</keyword>
<evidence type="ECO:0000256" key="1">
    <source>
        <dbReference type="ARBA" id="ARBA00022443"/>
    </source>
</evidence>
<dbReference type="GO" id="GO:0016176">
    <property type="term" value="F:superoxide-generating NADPH oxidase activator activity"/>
    <property type="evidence" value="ECO:0007669"/>
    <property type="project" value="TreeGrafter"/>
</dbReference>
<feature type="non-terminal residue" evidence="6">
    <location>
        <position position="468"/>
    </location>
</feature>
<dbReference type="InterPro" id="IPR001452">
    <property type="entry name" value="SH3_domain"/>
</dbReference>
<gene>
    <name evidence="6" type="ORF">E2I00_009266</name>
</gene>
<accession>A0A6A1Q5T2</accession>
<dbReference type="EMBL" id="SGJD01001207">
    <property type="protein sequence ID" value="KAB0401481.1"/>
    <property type="molecule type" value="Genomic_DNA"/>
</dbReference>
<dbReference type="PROSITE" id="PS50195">
    <property type="entry name" value="PX"/>
    <property type="match status" value="1"/>
</dbReference>
<sequence>ARGAGSTARTWQVWGIAREFQTVFRVPEASPPPHVGREAVGRLTTPDRLQKPVTEIWGGHSDGRPPAPSVCERGSYGTDGQAPGGDRRDPCQPQGRGRDDTFARRSWEEFRRLHKTLKETFPVEAGLLRRSDRILPKLPDASLLVHWRRTGRGLARLQLLETYSRALLAAGERVAHSPVLTGFFAPQPMDLEPALPAGRCLTHPQLCQQKHLEDGGGGVEEGPMRTGGSEAGWTCGGCQAVPTLPIHPPLTCTLTSLVILPAPQEPLPGPTGSPAIRSLEAQSLRCLQPFSTQDTWGQPFHARPQEALDVLLRHPSGWWLVVNEDQQTAWFPAPYLEEVALGQGRDGERSLGSSGSQFCASHAYESSQADELSVPAGARVHVLETSDRGWWLCRFQGRTGLLPAAMLQPDGLGTLLSGPWLHLRVDGGEDREGEVQSSPKSSQATTLLPTVPARPSRSAIQSCCCTIT</sequence>
<dbReference type="Gene3D" id="2.30.30.40">
    <property type="entry name" value="SH3 Domains"/>
    <property type="match status" value="2"/>
</dbReference>
<protein>
    <recommendedName>
        <fullName evidence="8">SH3 domain-containing protein</fullName>
    </recommendedName>
</protein>
<dbReference type="PROSITE" id="PS50002">
    <property type="entry name" value="SH3"/>
    <property type="match status" value="2"/>
</dbReference>
<dbReference type="Pfam" id="PF00787">
    <property type="entry name" value="PX"/>
    <property type="match status" value="1"/>
</dbReference>
<dbReference type="Pfam" id="PF14604">
    <property type="entry name" value="SH3_9"/>
    <property type="match status" value="1"/>
</dbReference>
<dbReference type="FunFam" id="2.30.30.40:FF:000238">
    <property type="entry name" value="NADPH oxidase organizer 1"/>
    <property type="match status" value="1"/>
</dbReference>